<dbReference type="EMBL" id="VDEP01000404">
    <property type="protein sequence ID" value="KAA1089979.1"/>
    <property type="molecule type" value="Genomic_DNA"/>
</dbReference>
<evidence type="ECO:0000313" key="4">
    <source>
        <dbReference type="Proteomes" id="UP000324748"/>
    </source>
</evidence>
<accession>A0A5B0M287</accession>
<evidence type="ECO:0000256" key="1">
    <source>
        <dbReference type="SAM" id="MobiDB-lite"/>
    </source>
</evidence>
<dbReference type="Proteomes" id="UP000324748">
    <property type="component" value="Unassembled WGS sequence"/>
</dbReference>
<name>A0A5B0M287_PUCGR</name>
<gene>
    <name evidence="2" type="ORF">PGT21_011959</name>
    <name evidence="3" type="ORF">PGTUg99_032120</name>
</gene>
<sequence>MVLAGGRWPREAAKVLESYPRTPPASISLNFCATGQPPAKGVDFSRTYFTSPGPSIFTSPISTQLFCPRSFHAETSRTANNFTPVFSPSAGDPEVKEGRSPRGQMNHHSSGSVWPGPAPPTKHDPPNSRPLLPR</sequence>
<dbReference type="EMBL" id="VSWC01000171">
    <property type="protein sequence ID" value="KAA1070419.1"/>
    <property type="molecule type" value="Genomic_DNA"/>
</dbReference>
<keyword evidence="4" id="KW-1185">Reference proteome</keyword>
<feature type="region of interest" description="Disordered" evidence="1">
    <location>
        <begin position="78"/>
        <end position="134"/>
    </location>
</feature>
<reference evidence="4 5" key="1">
    <citation type="submission" date="2019-05" db="EMBL/GenBank/DDBJ databases">
        <title>Emergence of the Ug99 lineage of the wheat stem rust pathogen through somatic hybridization.</title>
        <authorList>
            <person name="Li F."/>
            <person name="Upadhyaya N.M."/>
            <person name="Sperschneider J."/>
            <person name="Matny O."/>
            <person name="Nguyen-Phuc H."/>
            <person name="Mago R."/>
            <person name="Raley C."/>
            <person name="Miller M.E."/>
            <person name="Silverstein K.A.T."/>
            <person name="Henningsen E."/>
            <person name="Hirsch C.D."/>
            <person name="Visser B."/>
            <person name="Pretorius Z.A."/>
            <person name="Steffenson B.J."/>
            <person name="Schwessinger B."/>
            <person name="Dodds P.N."/>
            <person name="Figueroa M."/>
        </authorList>
    </citation>
    <scope>NUCLEOTIDE SEQUENCE [LARGE SCALE GENOMIC DNA]</scope>
    <source>
        <strain evidence="2">21-0</strain>
        <strain evidence="3 5">Ug99</strain>
    </source>
</reference>
<evidence type="ECO:0000313" key="3">
    <source>
        <dbReference type="EMBL" id="KAA1089979.1"/>
    </source>
</evidence>
<proteinExistence type="predicted"/>
<protein>
    <submittedName>
        <fullName evidence="2">Uncharacterized protein</fullName>
    </submittedName>
</protein>
<comment type="caution">
    <text evidence="2">The sequence shown here is derived from an EMBL/GenBank/DDBJ whole genome shotgun (WGS) entry which is preliminary data.</text>
</comment>
<dbReference type="AlphaFoldDB" id="A0A5B0M287"/>
<dbReference type="Proteomes" id="UP000325313">
    <property type="component" value="Unassembled WGS sequence"/>
</dbReference>
<evidence type="ECO:0000313" key="5">
    <source>
        <dbReference type="Proteomes" id="UP000325313"/>
    </source>
</evidence>
<organism evidence="2 4">
    <name type="scientific">Puccinia graminis f. sp. tritici</name>
    <dbReference type="NCBI Taxonomy" id="56615"/>
    <lineage>
        <taxon>Eukaryota</taxon>
        <taxon>Fungi</taxon>
        <taxon>Dikarya</taxon>
        <taxon>Basidiomycota</taxon>
        <taxon>Pucciniomycotina</taxon>
        <taxon>Pucciniomycetes</taxon>
        <taxon>Pucciniales</taxon>
        <taxon>Pucciniaceae</taxon>
        <taxon>Puccinia</taxon>
    </lineage>
</organism>
<evidence type="ECO:0000313" key="2">
    <source>
        <dbReference type="EMBL" id="KAA1070419.1"/>
    </source>
</evidence>